<dbReference type="InterPro" id="IPR032710">
    <property type="entry name" value="NTF2-like_dom_sf"/>
</dbReference>
<sequence>MNADVDPHIEAALEALNRQDTDGLVAEFVDGGTFTDPFVTEGVSGAELRAYFSDLFEAAPDLHLDVDRVVSPADGPTAIEGAYVGTHRGTLDGIPPTGNSVVVPTMVVIDVSPDGITAWRDYWDSRTFFEQLGLTFPEVVPLLPGLAVRKLKEFV</sequence>
<proteinExistence type="predicted"/>
<dbReference type="PANTHER" id="PTHR38436:SF1">
    <property type="entry name" value="ESTER CYCLASE"/>
    <property type="match status" value="1"/>
</dbReference>
<dbReference type="Pfam" id="PF07366">
    <property type="entry name" value="SnoaL"/>
    <property type="match status" value="1"/>
</dbReference>
<accession>A0A7J9SJI7</accession>
<dbReference type="Proteomes" id="UP000546257">
    <property type="component" value="Unassembled WGS sequence"/>
</dbReference>
<reference evidence="1 2" key="1">
    <citation type="submission" date="2020-08" db="EMBL/GenBank/DDBJ databases">
        <authorList>
            <person name="Seo M.-J."/>
        </authorList>
    </citation>
    <scope>NUCLEOTIDE SEQUENCE [LARGE SCALE GENOMIC DNA]</scope>
    <source>
        <strain evidence="1 2">MBLA0160</strain>
    </source>
</reference>
<name>A0A7J9SJI7_9EURY</name>
<dbReference type="GO" id="GO:0030638">
    <property type="term" value="P:polyketide metabolic process"/>
    <property type="evidence" value="ECO:0007669"/>
    <property type="project" value="InterPro"/>
</dbReference>
<comment type="caution">
    <text evidence="1">The sequence shown here is derived from an EMBL/GenBank/DDBJ whole genome shotgun (WGS) entry which is preliminary data.</text>
</comment>
<dbReference type="SUPFAM" id="SSF54427">
    <property type="entry name" value="NTF2-like"/>
    <property type="match status" value="1"/>
</dbReference>
<evidence type="ECO:0000313" key="2">
    <source>
        <dbReference type="Proteomes" id="UP000546257"/>
    </source>
</evidence>
<gene>
    <name evidence="1" type="ORF">H5V44_10470</name>
</gene>
<keyword evidence="2" id="KW-1185">Reference proteome</keyword>
<dbReference type="InterPro" id="IPR009959">
    <property type="entry name" value="Cyclase_SnoaL-like"/>
</dbReference>
<evidence type="ECO:0000313" key="1">
    <source>
        <dbReference type="EMBL" id="MBB6646702.1"/>
    </source>
</evidence>
<organism evidence="1 2">
    <name type="scientific">Halobellus ruber</name>
    <dbReference type="NCBI Taxonomy" id="2761102"/>
    <lineage>
        <taxon>Archaea</taxon>
        <taxon>Methanobacteriati</taxon>
        <taxon>Methanobacteriota</taxon>
        <taxon>Stenosarchaea group</taxon>
        <taxon>Halobacteria</taxon>
        <taxon>Halobacteriales</taxon>
        <taxon>Haloferacaceae</taxon>
        <taxon>Halobellus</taxon>
    </lineage>
</organism>
<dbReference type="Gene3D" id="3.10.450.50">
    <property type="match status" value="1"/>
</dbReference>
<protein>
    <submittedName>
        <fullName evidence="1">Ester cyclase</fullName>
    </submittedName>
</protein>
<dbReference type="AlphaFoldDB" id="A0A7J9SJI7"/>
<dbReference type="EMBL" id="JACKXD010000003">
    <property type="protein sequence ID" value="MBB6646702.1"/>
    <property type="molecule type" value="Genomic_DNA"/>
</dbReference>
<dbReference type="PANTHER" id="PTHR38436">
    <property type="entry name" value="POLYKETIDE CYCLASE SNOAL-LIKE DOMAIN"/>
    <property type="match status" value="1"/>
</dbReference>
<dbReference type="RefSeq" id="WP_185193059.1">
    <property type="nucleotide sequence ID" value="NZ_JACKXD010000003.1"/>
</dbReference>